<reference evidence="1" key="1">
    <citation type="submission" date="2021-06" db="EMBL/GenBank/DDBJ databases">
        <authorList>
            <person name="Hodson N. C."/>
            <person name="Mongue J. A."/>
            <person name="Jaron S. K."/>
        </authorList>
    </citation>
    <scope>NUCLEOTIDE SEQUENCE</scope>
</reference>
<protein>
    <submittedName>
        <fullName evidence="1">Uncharacterized protein</fullName>
    </submittedName>
</protein>
<dbReference type="EMBL" id="CAJVCH010533957">
    <property type="protein sequence ID" value="CAG7824771.1"/>
    <property type="molecule type" value="Genomic_DNA"/>
</dbReference>
<proteinExistence type="predicted"/>
<dbReference type="AlphaFoldDB" id="A0A8J2PRI4"/>
<accession>A0A8J2PRI4</accession>
<dbReference type="Proteomes" id="UP000708208">
    <property type="component" value="Unassembled WGS sequence"/>
</dbReference>
<evidence type="ECO:0000313" key="1">
    <source>
        <dbReference type="EMBL" id="CAG7824771.1"/>
    </source>
</evidence>
<dbReference type="OrthoDB" id="6779103at2759"/>
<comment type="caution">
    <text evidence="1">The sequence shown here is derived from an EMBL/GenBank/DDBJ whole genome shotgun (WGS) entry which is preliminary data.</text>
</comment>
<name>A0A8J2PRI4_9HEXA</name>
<evidence type="ECO:0000313" key="2">
    <source>
        <dbReference type="Proteomes" id="UP000708208"/>
    </source>
</evidence>
<organism evidence="1 2">
    <name type="scientific">Allacma fusca</name>
    <dbReference type="NCBI Taxonomy" id="39272"/>
    <lineage>
        <taxon>Eukaryota</taxon>
        <taxon>Metazoa</taxon>
        <taxon>Ecdysozoa</taxon>
        <taxon>Arthropoda</taxon>
        <taxon>Hexapoda</taxon>
        <taxon>Collembola</taxon>
        <taxon>Symphypleona</taxon>
        <taxon>Sminthuridae</taxon>
        <taxon>Allacma</taxon>
    </lineage>
</organism>
<keyword evidence="2" id="KW-1185">Reference proteome</keyword>
<feature type="non-terminal residue" evidence="1">
    <location>
        <position position="1"/>
    </location>
</feature>
<gene>
    <name evidence="1" type="ORF">AFUS01_LOCUS34913</name>
</gene>
<sequence length="142" mass="16030">VHHGLRSKQTPEDVYFYTWGENQAGIDTNTITSALFDFLCHHLPQGIRHLRLFSDSCAGHPFLPADRAFGRAEKLLIGDVTILSPQEYFKAYSQVATIKQLGVDWVMKSKHSFLVSEARILRVTGDSLGFKSDFAEEFSEHS</sequence>